<accession>A0A147B757</accession>
<sequence>FFFSLVTPLLSLDCFCRAYTEVTAAVSGATVTPCPFAAAAVQVVVERQFCAFLDILDRKKADAGLAVDEPLLCLAVRLARMVHEPREVALGTRVDDAVLLHGKKVEICAVVTMELCQTALALGLVNELPDVLDDKSAPGQVLIGTQAPATPSGAHHGQLCVLTPLEALVLAGV</sequence>
<dbReference type="AlphaFoldDB" id="A0A147B757"/>
<evidence type="ECO:0000256" key="1">
    <source>
        <dbReference type="SAM" id="SignalP"/>
    </source>
</evidence>
<keyword evidence="2" id="KW-0808">Transferase</keyword>
<feature type="signal peptide" evidence="1">
    <location>
        <begin position="1"/>
        <end position="18"/>
    </location>
</feature>
<dbReference type="EMBL" id="GEIB01001816">
    <property type="protein sequence ID" value="JAR86567.1"/>
    <property type="molecule type" value="Transcribed_RNA"/>
</dbReference>
<dbReference type="GO" id="GO:0008168">
    <property type="term" value="F:methyltransferase activity"/>
    <property type="evidence" value="ECO:0007669"/>
    <property type="project" value="UniProtKB-KW"/>
</dbReference>
<feature type="chain" id="PRO_5007541980" evidence="1">
    <location>
        <begin position="19"/>
        <end position="173"/>
    </location>
</feature>
<evidence type="ECO:0000313" key="2">
    <source>
        <dbReference type="EMBL" id="JAR86567.1"/>
    </source>
</evidence>
<keyword evidence="1" id="KW-0732">Signal</keyword>
<protein>
    <submittedName>
        <fullName evidence="2">Histone lysine n methyltransferase nsd3</fullName>
    </submittedName>
</protein>
<reference evidence="2" key="1">
    <citation type="submission" date="2016-03" db="EMBL/GenBank/DDBJ databases">
        <title>Gut transcriptome analysis on engorged females of Ornithodoros mimon (Acari: Argasidae) and phylogenetic inferences of soft ticks.</title>
        <authorList>
            <person name="Landulfo G.A."/>
            <person name="Giovanni D."/>
            <person name="Carvalho E."/>
            <person name="Junqueira-de-Azevedo I."/>
            <person name="Patane J."/>
            <person name="Mendoca R."/>
            <person name="Barros-Battesti D."/>
        </authorList>
    </citation>
    <scope>NUCLEOTIDE SEQUENCE</scope>
    <source>
        <strain evidence="2">Females</strain>
        <tissue evidence="2">Gut</tissue>
    </source>
</reference>
<proteinExistence type="predicted"/>
<organism evidence="2">
    <name type="scientific">Alectorobius mimon</name>
    <dbReference type="NCBI Taxonomy" id="360319"/>
    <lineage>
        <taxon>Eukaryota</taxon>
        <taxon>Metazoa</taxon>
        <taxon>Ecdysozoa</taxon>
        <taxon>Arthropoda</taxon>
        <taxon>Chelicerata</taxon>
        <taxon>Arachnida</taxon>
        <taxon>Acari</taxon>
        <taxon>Parasitiformes</taxon>
        <taxon>Ixodida</taxon>
        <taxon>Ixodoidea</taxon>
        <taxon>Argasidae</taxon>
        <taxon>Ornithodorinae</taxon>
        <taxon>Alectorobius</taxon>
    </lineage>
</organism>
<name>A0A147B757_9ACAR</name>
<keyword evidence="2" id="KW-0489">Methyltransferase</keyword>
<feature type="non-terminal residue" evidence="2">
    <location>
        <position position="1"/>
    </location>
</feature>
<feature type="non-terminal residue" evidence="2">
    <location>
        <position position="173"/>
    </location>
</feature>
<dbReference type="GO" id="GO:0032259">
    <property type="term" value="P:methylation"/>
    <property type="evidence" value="ECO:0007669"/>
    <property type="project" value="UniProtKB-KW"/>
</dbReference>